<keyword evidence="6 11" id="KW-0375">Hydrogen ion transport</keyword>
<evidence type="ECO:0000256" key="6">
    <source>
        <dbReference type="ARBA" id="ARBA00022781"/>
    </source>
</evidence>
<evidence type="ECO:0000256" key="9">
    <source>
        <dbReference type="ARBA" id="ARBA00023136"/>
    </source>
</evidence>
<dbReference type="GO" id="GO:0046933">
    <property type="term" value="F:proton-transporting ATP synthase activity, rotational mechanism"/>
    <property type="evidence" value="ECO:0007669"/>
    <property type="project" value="UniProtKB-UniRule"/>
</dbReference>
<evidence type="ECO:0000313" key="13">
    <source>
        <dbReference type="EMBL" id="PIP34144.1"/>
    </source>
</evidence>
<evidence type="ECO:0000256" key="3">
    <source>
        <dbReference type="ARBA" id="ARBA00022448"/>
    </source>
</evidence>
<keyword evidence="11" id="KW-1003">Cell membrane</keyword>
<comment type="subcellular location">
    <subcellularLocation>
        <location evidence="11 12">Cell membrane</location>
        <topology evidence="11 12">Multi-pass membrane protein</topology>
    </subcellularLocation>
    <subcellularLocation>
        <location evidence="1">Membrane</location>
        <topology evidence="1">Multi-pass membrane protein</topology>
    </subcellularLocation>
</comment>
<comment type="function">
    <text evidence="11 12">Key component of the proton channel; it plays a direct role in the translocation of protons across the membrane.</text>
</comment>
<dbReference type="PANTHER" id="PTHR42823:SF3">
    <property type="entry name" value="ATP SYNTHASE SUBUNIT A, CHLOROPLASTIC"/>
    <property type="match status" value="1"/>
</dbReference>
<evidence type="ECO:0000256" key="1">
    <source>
        <dbReference type="ARBA" id="ARBA00004141"/>
    </source>
</evidence>
<dbReference type="GO" id="GO:0045259">
    <property type="term" value="C:proton-transporting ATP synthase complex"/>
    <property type="evidence" value="ECO:0007669"/>
    <property type="project" value="UniProtKB-KW"/>
</dbReference>
<evidence type="ECO:0000256" key="7">
    <source>
        <dbReference type="ARBA" id="ARBA00022989"/>
    </source>
</evidence>
<dbReference type="HAMAP" id="MF_01393">
    <property type="entry name" value="ATP_synth_a_bact"/>
    <property type="match status" value="1"/>
</dbReference>
<evidence type="ECO:0000256" key="10">
    <source>
        <dbReference type="ARBA" id="ARBA00023310"/>
    </source>
</evidence>
<keyword evidence="7 11" id="KW-1133">Transmembrane helix</keyword>
<dbReference type="InterPro" id="IPR035908">
    <property type="entry name" value="F0_ATP_A_sf"/>
</dbReference>
<dbReference type="GO" id="GO:0005886">
    <property type="term" value="C:plasma membrane"/>
    <property type="evidence" value="ECO:0007669"/>
    <property type="project" value="UniProtKB-SubCell"/>
</dbReference>
<gene>
    <name evidence="11 13" type="primary">atpB</name>
    <name evidence="13" type="ORF">COX22_00525</name>
</gene>
<feature type="transmembrane region" description="Helical" evidence="11">
    <location>
        <begin position="118"/>
        <end position="137"/>
    </location>
</feature>
<keyword evidence="9 11" id="KW-0472">Membrane</keyword>
<feature type="transmembrane region" description="Helical" evidence="11">
    <location>
        <begin position="272"/>
        <end position="297"/>
    </location>
</feature>
<evidence type="ECO:0000256" key="12">
    <source>
        <dbReference type="RuleBase" id="RU000483"/>
    </source>
</evidence>
<dbReference type="GO" id="GO:0042777">
    <property type="term" value="P:proton motive force-driven plasma membrane ATP synthesis"/>
    <property type="evidence" value="ECO:0007669"/>
    <property type="project" value="TreeGrafter"/>
</dbReference>
<sequence length="304" mass="33301">MPKTAVNAARHRQIIKAMDNNGRQDQNLNQTQAATDAHVSHEQTLFAEPLFQIGNFTATNSLVNSWLVLVVIVILSLWLRRRISLVPGQLQNGFETLVDGFLGIFDSVTGSRARSLKYFPLVFAFFIFILLSNWMGLLPGIGSIGQIVEHDGHALFVPYFRSGTADLNTTLALAIIGVVVSHIFGVAAIGAWKHLNKFINLEAIIEIPKKVRQDPAVLLVNPIKLFVGLVELIGEAAKLLSLSFRLFGNVFAGEILLASISAILAFGLPLPFMFLEVIVGLVQATIFSMLILAYLTINTSAEEH</sequence>
<name>A0A2G9ZLX7_9BACT</name>
<dbReference type="SUPFAM" id="SSF81336">
    <property type="entry name" value="F1F0 ATP synthase subunit A"/>
    <property type="match status" value="1"/>
</dbReference>
<feature type="transmembrane region" description="Helical" evidence="11">
    <location>
        <begin position="171"/>
        <end position="192"/>
    </location>
</feature>
<dbReference type="NCBIfam" id="TIGR01131">
    <property type="entry name" value="ATP_synt_6_or_A"/>
    <property type="match status" value="1"/>
</dbReference>
<feature type="transmembrane region" description="Helical" evidence="11">
    <location>
        <begin position="246"/>
        <end position="266"/>
    </location>
</feature>
<evidence type="ECO:0000313" key="14">
    <source>
        <dbReference type="Proteomes" id="UP000230729"/>
    </source>
</evidence>
<evidence type="ECO:0000256" key="11">
    <source>
        <dbReference type="HAMAP-Rule" id="MF_01393"/>
    </source>
</evidence>
<dbReference type="PRINTS" id="PR00123">
    <property type="entry name" value="ATPASEA"/>
</dbReference>
<organism evidence="13 14">
    <name type="scientific">Candidatus Falkowbacteria bacterium CG23_combo_of_CG06-09_8_20_14_all_49_15</name>
    <dbReference type="NCBI Taxonomy" id="1974572"/>
    <lineage>
        <taxon>Bacteria</taxon>
        <taxon>Candidatus Falkowiibacteriota</taxon>
    </lineage>
</organism>
<proteinExistence type="inferred from homology"/>
<evidence type="ECO:0000256" key="8">
    <source>
        <dbReference type="ARBA" id="ARBA00023065"/>
    </source>
</evidence>
<dbReference type="PANTHER" id="PTHR42823">
    <property type="entry name" value="ATP SYNTHASE SUBUNIT A, CHLOROPLASTIC"/>
    <property type="match status" value="1"/>
</dbReference>
<keyword evidence="3 11" id="KW-0813">Transport</keyword>
<dbReference type="Gene3D" id="1.20.120.220">
    <property type="entry name" value="ATP synthase, F0 complex, subunit A"/>
    <property type="match status" value="1"/>
</dbReference>
<dbReference type="CDD" id="cd00310">
    <property type="entry name" value="ATP-synt_Fo_a_6"/>
    <property type="match status" value="1"/>
</dbReference>
<protein>
    <recommendedName>
        <fullName evidence="11 12">ATP synthase subunit a</fullName>
    </recommendedName>
    <alternativeName>
        <fullName evidence="11">ATP synthase F0 sector subunit a</fullName>
    </alternativeName>
    <alternativeName>
        <fullName evidence="11">F-ATPase subunit 6</fullName>
    </alternativeName>
</protein>
<keyword evidence="8 11" id="KW-0406">Ion transport</keyword>
<reference evidence="13 14" key="1">
    <citation type="submission" date="2017-09" db="EMBL/GenBank/DDBJ databases">
        <title>Depth-based differentiation of microbial function through sediment-hosted aquifers and enrichment of novel symbionts in the deep terrestrial subsurface.</title>
        <authorList>
            <person name="Probst A.J."/>
            <person name="Ladd B."/>
            <person name="Jarett J.K."/>
            <person name="Geller-Mcgrath D.E."/>
            <person name="Sieber C.M."/>
            <person name="Emerson J.B."/>
            <person name="Anantharaman K."/>
            <person name="Thomas B.C."/>
            <person name="Malmstrom R."/>
            <person name="Stieglmeier M."/>
            <person name="Klingl A."/>
            <person name="Woyke T."/>
            <person name="Ryan C.M."/>
            <person name="Banfield J.F."/>
        </authorList>
    </citation>
    <scope>NUCLEOTIDE SEQUENCE [LARGE SCALE GENOMIC DNA]</scope>
    <source>
        <strain evidence="13">CG23_combo_of_CG06-09_8_20_14_all_49_15</strain>
    </source>
</reference>
<accession>A0A2G9ZLX7</accession>
<evidence type="ECO:0000256" key="5">
    <source>
        <dbReference type="ARBA" id="ARBA00022692"/>
    </source>
</evidence>
<keyword evidence="10 11" id="KW-0066">ATP synthesis</keyword>
<dbReference type="InterPro" id="IPR000568">
    <property type="entry name" value="ATP_synth_F0_asu"/>
</dbReference>
<dbReference type="Pfam" id="PF00119">
    <property type="entry name" value="ATP-synt_A"/>
    <property type="match status" value="1"/>
</dbReference>
<dbReference type="Proteomes" id="UP000230729">
    <property type="component" value="Unassembled WGS sequence"/>
</dbReference>
<comment type="similarity">
    <text evidence="2 11 12">Belongs to the ATPase A chain family.</text>
</comment>
<dbReference type="EMBL" id="PCSD01000008">
    <property type="protein sequence ID" value="PIP34144.1"/>
    <property type="molecule type" value="Genomic_DNA"/>
</dbReference>
<comment type="caution">
    <text evidence="13">The sequence shown here is derived from an EMBL/GenBank/DDBJ whole genome shotgun (WGS) entry which is preliminary data.</text>
</comment>
<keyword evidence="4 11" id="KW-0138">CF(0)</keyword>
<evidence type="ECO:0000256" key="4">
    <source>
        <dbReference type="ARBA" id="ARBA00022547"/>
    </source>
</evidence>
<feature type="transmembrane region" description="Helical" evidence="11">
    <location>
        <begin position="61"/>
        <end position="79"/>
    </location>
</feature>
<dbReference type="InterPro" id="IPR045082">
    <property type="entry name" value="ATP_syn_F0_a_bact/chloroplast"/>
</dbReference>
<evidence type="ECO:0000256" key="2">
    <source>
        <dbReference type="ARBA" id="ARBA00006810"/>
    </source>
</evidence>
<dbReference type="PROSITE" id="PS00449">
    <property type="entry name" value="ATPASE_A"/>
    <property type="match status" value="1"/>
</dbReference>
<dbReference type="InterPro" id="IPR023011">
    <property type="entry name" value="ATP_synth_F0_asu_AS"/>
</dbReference>
<keyword evidence="5 11" id="KW-0812">Transmembrane</keyword>
<dbReference type="AlphaFoldDB" id="A0A2G9ZLX7"/>